<keyword evidence="2" id="KW-0732">Signal</keyword>
<dbReference type="EMBL" id="GIFC01000369">
    <property type="protein sequence ID" value="MXU82452.1"/>
    <property type="molecule type" value="Transcribed_RNA"/>
</dbReference>
<proteinExistence type="predicted"/>
<reference evidence="3" key="1">
    <citation type="submission" date="2019-12" db="EMBL/GenBank/DDBJ databases">
        <title>An insight into the sialome of adult female Ixodes ricinus ticks feeding for 6 days.</title>
        <authorList>
            <person name="Perner J."/>
            <person name="Ribeiro J.M.C."/>
        </authorList>
    </citation>
    <scope>NUCLEOTIDE SEQUENCE</scope>
    <source>
        <strain evidence="3">Semi-engorged</strain>
        <tissue evidence="3">Salivary glands</tissue>
    </source>
</reference>
<name>A0A6B0TRD4_IXORI</name>
<feature type="chain" id="PRO_5025375880" evidence="2">
    <location>
        <begin position="23"/>
        <end position="69"/>
    </location>
</feature>
<feature type="region of interest" description="Disordered" evidence="1">
    <location>
        <begin position="18"/>
        <end position="42"/>
    </location>
</feature>
<evidence type="ECO:0000256" key="2">
    <source>
        <dbReference type="SAM" id="SignalP"/>
    </source>
</evidence>
<accession>A0A6B0TRD4</accession>
<sequence length="69" mass="7477">MVFMNSLLSMAFSVAETTGASGSSHSSSSESESFSSKVASSTSCCRLRRLLSSFRSMWCISKPENVRVE</sequence>
<evidence type="ECO:0000256" key="1">
    <source>
        <dbReference type="SAM" id="MobiDB-lite"/>
    </source>
</evidence>
<feature type="signal peptide" evidence="2">
    <location>
        <begin position="1"/>
        <end position="22"/>
    </location>
</feature>
<organism evidence="3">
    <name type="scientific">Ixodes ricinus</name>
    <name type="common">Common tick</name>
    <name type="synonym">Acarus ricinus</name>
    <dbReference type="NCBI Taxonomy" id="34613"/>
    <lineage>
        <taxon>Eukaryota</taxon>
        <taxon>Metazoa</taxon>
        <taxon>Ecdysozoa</taxon>
        <taxon>Arthropoda</taxon>
        <taxon>Chelicerata</taxon>
        <taxon>Arachnida</taxon>
        <taxon>Acari</taxon>
        <taxon>Parasitiformes</taxon>
        <taxon>Ixodida</taxon>
        <taxon>Ixodoidea</taxon>
        <taxon>Ixodidae</taxon>
        <taxon>Ixodinae</taxon>
        <taxon>Ixodes</taxon>
    </lineage>
</organism>
<protein>
    <submittedName>
        <fullName evidence="3">Putative secreted protein</fullName>
    </submittedName>
</protein>
<evidence type="ECO:0000313" key="3">
    <source>
        <dbReference type="EMBL" id="MXU82452.1"/>
    </source>
</evidence>
<dbReference type="AlphaFoldDB" id="A0A6B0TRD4"/>